<organism evidence="1">
    <name type="scientific">mine drainage metagenome</name>
    <dbReference type="NCBI Taxonomy" id="410659"/>
    <lineage>
        <taxon>unclassified sequences</taxon>
        <taxon>metagenomes</taxon>
        <taxon>ecological metagenomes</taxon>
    </lineage>
</organism>
<evidence type="ECO:0000313" key="1">
    <source>
        <dbReference type="EMBL" id="OIQ92406.1"/>
    </source>
</evidence>
<sequence>MRHSVKLRSILLVYLVSLLTGTLALQADAAPNDSFGRLFSSPAERDKLDVLRQNQQLKVIIPKDNSPSESDDETPSVTLPDPIVLQGYVKRNDGAKSTLWINNQSVQEDSTVDNVQIGKLNSRGFSSKGASTEGVDVKIPVNGKKVRLKAGQMYEPETNEIRELQLVEKVKRLNLKETGVIDSGTVE</sequence>
<dbReference type="EMBL" id="MLJW01000232">
    <property type="protein sequence ID" value="OIQ92406.1"/>
    <property type="molecule type" value="Genomic_DNA"/>
</dbReference>
<name>A0A1J5R8R2_9ZZZZ</name>
<dbReference type="AlphaFoldDB" id="A0A1J5R8R2"/>
<gene>
    <name evidence="1" type="ORF">GALL_256270</name>
</gene>
<reference evidence="1" key="1">
    <citation type="submission" date="2016-10" db="EMBL/GenBank/DDBJ databases">
        <title>Sequence of Gallionella enrichment culture.</title>
        <authorList>
            <person name="Poehlein A."/>
            <person name="Muehling M."/>
            <person name="Daniel R."/>
        </authorList>
    </citation>
    <scope>NUCLEOTIDE SEQUENCE</scope>
</reference>
<proteinExistence type="predicted"/>
<comment type="caution">
    <text evidence="1">The sequence shown here is derived from an EMBL/GenBank/DDBJ whole genome shotgun (WGS) entry which is preliminary data.</text>
</comment>
<accession>A0A1J5R8R2</accession>
<protein>
    <submittedName>
        <fullName evidence="1">Uncharacterized protein</fullName>
    </submittedName>
</protein>